<keyword evidence="5" id="KW-1185">Reference proteome</keyword>
<evidence type="ECO:0000256" key="1">
    <source>
        <dbReference type="ARBA" id="ARBA00006484"/>
    </source>
</evidence>
<accession>A0A2T8FCZ9</accession>
<evidence type="ECO:0000313" key="5">
    <source>
        <dbReference type="Proteomes" id="UP000246018"/>
    </source>
</evidence>
<gene>
    <name evidence="4" type="ORF">DDE18_04410</name>
</gene>
<protein>
    <recommendedName>
        <fullName evidence="6">Short-chain dehydrogenase</fullName>
    </recommendedName>
</protein>
<dbReference type="Proteomes" id="UP000246018">
    <property type="component" value="Unassembled WGS sequence"/>
</dbReference>
<dbReference type="GO" id="GO:0016616">
    <property type="term" value="F:oxidoreductase activity, acting on the CH-OH group of donors, NAD or NADP as acceptor"/>
    <property type="evidence" value="ECO:0007669"/>
    <property type="project" value="TreeGrafter"/>
</dbReference>
<dbReference type="EMBL" id="QDGZ01000002">
    <property type="protein sequence ID" value="PVG83580.1"/>
    <property type="molecule type" value="Genomic_DNA"/>
</dbReference>
<dbReference type="CDD" id="cd05233">
    <property type="entry name" value="SDR_c"/>
    <property type="match status" value="1"/>
</dbReference>
<proteinExistence type="inferred from homology"/>
<dbReference type="InterPro" id="IPR036291">
    <property type="entry name" value="NAD(P)-bd_dom_sf"/>
</dbReference>
<dbReference type="PRINTS" id="PR00081">
    <property type="entry name" value="GDHRDH"/>
</dbReference>
<dbReference type="SUPFAM" id="SSF51735">
    <property type="entry name" value="NAD(P)-binding Rossmann-fold domains"/>
    <property type="match status" value="1"/>
</dbReference>
<dbReference type="Gene3D" id="3.40.50.720">
    <property type="entry name" value="NAD(P)-binding Rossmann-like Domain"/>
    <property type="match status" value="1"/>
</dbReference>
<evidence type="ECO:0000313" key="4">
    <source>
        <dbReference type="EMBL" id="PVG83580.1"/>
    </source>
</evidence>
<organism evidence="4 5">
    <name type="scientific">Nocardioides gansuensis</name>
    <dbReference type="NCBI Taxonomy" id="2138300"/>
    <lineage>
        <taxon>Bacteria</taxon>
        <taxon>Bacillati</taxon>
        <taxon>Actinomycetota</taxon>
        <taxon>Actinomycetes</taxon>
        <taxon>Propionibacteriales</taxon>
        <taxon>Nocardioidaceae</taxon>
        <taxon>Nocardioides</taxon>
    </lineage>
</organism>
<comment type="caution">
    <text evidence="4">The sequence shown here is derived from an EMBL/GenBank/DDBJ whole genome shotgun (WGS) entry which is preliminary data.</text>
</comment>
<feature type="region of interest" description="Disordered" evidence="3">
    <location>
        <begin position="252"/>
        <end position="278"/>
    </location>
</feature>
<name>A0A2T8FCZ9_9ACTN</name>
<evidence type="ECO:0000256" key="2">
    <source>
        <dbReference type="RuleBase" id="RU000363"/>
    </source>
</evidence>
<feature type="compositionally biased region" description="Basic and acidic residues" evidence="3">
    <location>
        <begin position="269"/>
        <end position="278"/>
    </location>
</feature>
<dbReference type="InterPro" id="IPR002347">
    <property type="entry name" value="SDR_fam"/>
</dbReference>
<evidence type="ECO:0008006" key="6">
    <source>
        <dbReference type="Google" id="ProtNLM"/>
    </source>
</evidence>
<comment type="similarity">
    <text evidence="1 2">Belongs to the short-chain dehydrogenases/reductases (SDR) family.</text>
</comment>
<dbReference type="Pfam" id="PF13561">
    <property type="entry name" value="adh_short_C2"/>
    <property type="match status" value="1"/>
</dbReference>
<dbReference type="AlphaFoldDB" id="A0A2T8FCZ9"/>
<sequence length="278" mass="29264">MLQMVMQALVTGAASGMGAATACHLATRGFAVTGVDVDAEGLVRLQDAGVTARSIVVDLSQRASVAEALADVEVDALVNAAGLGPDTENPRLIWSVNLLAPMWVASTVHLRSGGSIVNVASITGELSDGRHAELLAHPLRDGFLEEVVLAVPEPVDAYMYSKWALLRETDRLAAGLAPEVRVNAVSPGVIETPMGTRGTKFDWTRKAMERIPAGRLGRAEEVAEVIGFLVSEGATYVSGSRVTVDGGYVASRRTHRAPPPLPGSPQLDRIVDEGRPDA</sequence>
<dbReference type="OrthoDB" id="9804774at2"/>
<dbReference type="PRINTS" id="PR00080">
    <property type="entry name" value="SDRFAMILY"/>
</dbReference>
<dbReference type="PANTHER" id="PTHR42760">
    <property type="entry name" value="SHORT-CHAIN DEHYDROGENASES/REDUCTASES FAMILY MEMBER"/>
    <property type="match status" value="1"/>
</dbReference>
<reference evidence="4 5" key="1">
    <citation type="submission" date="2018-04" db="EMBL/GenBank/DDBJ databases">
        <title>Genome of Nocardioides gansuensis WSJ-1.</title>
        <authorList>
            <person name="Wu S."/>
            <person name="Wang G."/>
        </authorList>
    </citation>
    <scope>NUCLEOTIDE SEQUENCE [LARGE SCALE GENOMIC DNA]</scope>
    <source>
        <strain evidence="4 5">WSJ-1</strain>
    </source>
</reference>
<evidence type="ECO:0000256" key="3">
    <source>
        <dbReference type="SAM" id="MobiDB-lite"/>
    </source>
</evidence>
<dbReference type="Pfam" id="PF00106">
    <property type="entry name" value="adh_short"/>
    <property type="match status" value="1"/>
</dbReference>